<keyword evidence="3" id="KW-1185">Reference proteome</keyword>
<reference evidence="2 3" key="1">
    <citation type="journal article" date="2018" name="Proc. R. Soc. B">
        <title>A non-coding region near Follistatin controls head colour polymorphism in the Gouldian finch.</title>
        <authorList>
            <person name="Toomey M.B."/>
            <person name="Marques C.I."/>
            <person name="Andrade P."/>
            <person name="Araujo P.M."/>
            <person name="Sabatino S."/>
            <person name="Gazda M.A."/>
            <person name="Afonso S."/>
            <person name="Lopes R.J."/>
            <person name="Corbo J.C."/>
            <person name="Carneiro M."/>
        </authorList>
    </citation>
    <scope>NUCLEOTIDE SEQUENCE [LARGE SCALE GENOMIC DNA]</scope>
    <source>
        <strain evidence="2">Red01</strain>
        <tissue evidence="2">Muscle</tissue>
    </source>
</reference>
<evidence type="ECO:0000313" key="2">
    <source>
        <dbReference type="EMBL" id="RLV63313.1"/>
    </source>
</evidence>
<name>A0A3L8Q802_CHLGU</name>
<sequence length="79" mass="8367">MSLRDGSVKQKLSQKPRKGREGNKSSGGTKRLRTAPFLWDPSPPAPVPAAPKARQVRSSPGTDSPRLILPGARPGLGGR</sequence>
<organism evidence="2 3">
    <name type="scientific">Chloebia gouldiae</name>
    <name type="common">Gouldian finch</name>
    <name type="synonym">Erythrura gouldiae</name>
    <dbReference type="NCBI Taxonomy" id="44316"/>
    <lineage>
        <taxon>Eukaryota</taxon>
        <taxon>Metazoa</taxon>
        <taxon>Chordata</taxon>
        <taxon>Craniata</taxon>
        <taxon>Vertebrata</taxon>
        <taxon>Euteleostomi</taxon>
        <taxon>Archelosauria</taxon>
        <taxon>Archosauria</taxon>
        <taxon>Dinosauria</taxon>
        <taxon>Saurischia</taxon>
        <taxon>Theropoda</taxon>
        <taxon>Coelurosauria</taxon>
        <taxon>Aves</taxon>
        <taxon>Neognathae</taxon>
        <taxon>Neoaves</taxon>
        <taxon>Telluraves</taxon>
        <taxon>Australaves</taxon>
        <taxon>Passeriformes</taxon>
        <taxon>Passeroidea</taxon>
        <taxon>Passeridae</taxon>
        <taxon>Chloebia</taxon>
    </lineage>
</organism>
<proteinExistence type="predicted"/>
<comment type="caution">
    <text evidence="2">The sequence shown here is derived from an EMBL/GenBank/DDBJ whole genome shotgun (WGS) entry which is preliminary data.</text>
</comment>
<protein>
    <submittedName>
        <fullName evidence="2">Uncharacterized protein</fullName>
    </submittedName>
</protein>
<evidence type="ECO:0000313" key="3">
    <source>
        <dbReference type="Proteomes" id="UP000276834"/>
    </source>
</evidence>
<dbReference type="AlphaFoldDB" id="A0A3L8Q802"/>
<dbReference type="EMBL" id="QUSF01003136">
    <property type="protein sequence ID" value="RLV63313.1"/>
    <property type="molecule type" value="Genomic_DNA"/>
</dbReference>
<dbReference type="Proteomes" id="UP000276834">
    <property type="component" value="Unassembled WGS sequence"/>
</dbReference>
<feature type="region of interest" description="Disordered" evidence="1">
    <location>
        <begin position="1"/>
        <end position="79"/>
    </location>
</feature>
<evidence type="ECO:0000256" key="1">
    <source>
        <dbReference type="SAM" id="MobiDB-lite"/>
    </source>
</evidence>
<gene>
    <name evidence="2" type="ORF">DV515_00018398</name>
</gene>
<accession>A0A3L8Q802</accession>